<dbReference type="Gene3D" id="1.20.1740.10">
    <property type="entry name" value="Amino acid/polyamine transporter I"/>
    <property type="match status" value="1"/>
</dbReference>
<dbReference type="InterPro" id="IPR002293">
    <property type="entry name" value="AA/rel_permease1"/>
</dbReference>
<keyword evidence="3" id="KW-0813">Transport</keyword>
<comment type="catalytic activity">
    <reaction evidence="10">
        <text>L-lysine(out) + L-arginine(in) = L-lysine(in) + L-arginine(out)</text>
        <dbReference type="Rhea" id="RHEA:70827"/>
        <dbReference type="ChEBI" id="CHEBI:32551"/>
        <dbReference type="ChEBI" id="CHEBI:32682"/>
    </reaction>
    <physiologicalReaction direction="left-to-right" evidence="10">
        <dbReference type="Rhea" id="RHEA:70828"/>
    </physiologicalReaction>
</comment>
<evidence type="ECO:0000256" key="9">
    <source>
        <dbReference type="ARBA" id="ARBA00023157"/>
    </source>
</evidence>
<evidence type="ECO:0000256" key="12">
    <source>
        <dbReference type="ARBA" id="ARBA00051835"/>
    </source>
</evidence>
<keyword evidence="4" id="KW-1003">Cell membrane</keyword>
<dbReference type="PIRSF" id="PIRSF006060">
    <property type="entry name" value="AA_transporter"/>
    <property type="match status" value="1"/>
</dbReference>
<gene>
    <name evidence="20" type="ORF">PMEA_00008400</name>
</gene>
<dbReference type="FunFam" id="1.20.1740.10:FF:000015">
    <property type="entry name" value="B(0,+)-type amino acid transporter 1"/>
    <property type="match status" value="1"/>
</dbReference>
<comment type="similarity">
    <text evidence="2">Belongs to the amino acid-polyamine-organocation (APC) superfamily.</text>
</comment>
<dbReference type="EMBL" id="CALNXJ010000017">
    <property type="protein sequence ID" value="CAH3119678.1"/>
    <property type="molecule type" value="Genomic_DNA"/>
</dbReference>
<evidence type="ECO:0000256" key="13">
    <source>
        <dbReference type="ARBA" id="ARBA00052179"/>
    </source>
</evidence>
<evidence type="ECO:0000256" key="11">
    <source>
        <dbReference type="ARBA" id="ARBA00051814"/>
    </source>
</evidence>
<evidence type="ECO:0000256" key="1">
    <source>
        <dbReference type="ARBA" id="ARBA00004424"/>
    </source>
</evidence>
<keyword evidence="6 19" id="KW-0812">Transmembrane</keyword>
<evidence type="ECO:0000256" key="4">
    <source>
        <dbReference type="ARBA" id="ARBA00022475"/>
    </source>
</evidence>
<evidence type="ECO:0000256" key="15">
    <source>
        <dbReference type="ARBA" id="ARBA00074336"/>
    </source>
</evidence>
<comment type="caution">
    <text evidence="20">The sequence shown here is derived from an EMBL/GenBank/DDBJ whole genome shotgun (WGS) entry which is preliminary data.</text>
</comment>
<keyword evidence="9" id="KW-1015">Disulfide bond</keyword>
<feature type="transmembrane region" description="Helical" evidence="19">
    <location>
        <begin position="106"/>
        <end position="127"/>
    </location>
</feature>
<keyword evidence="5" id="KW-0597">Phosphoprotein</keyword>
<evidence type="ECO:0000313" key="21">
    <source>
        <dbReference type="Proteomes" id="UP001159428"/>
    </source>
</evidence>
<comment type="catalytic activity">
    <reaction evidence="12">
        <text>L-histidine(out) + L-arginine(in) = L-histidine(in) + L-arginine(out)</text>
        <dbReference type="Rhea" id="RHEA:71063"/>
        <dbReference type="ChEBI" id="CHEBI:32682"/>
        <dbReference type="ChEBI" id="CHEBI:57595"/>
    </reaction>
    <physiologicalReaction direction="left-to-right" evidence="12">
        <dbReference type="Rhea" id="RHEA:71064"/>
    </physiologicalReaction>
</comment>
<evidence type="ECO:0000256" key="7">
    <source>
        <dbReference type="ARBA" id="ARBA00022989"/>
    </source>
</evidence>
<evidence type="ECO:0000256" key="5">
    <source>
        <dbReference type="ARBA" id="ARBA00022553"/>
    </source>
</evidence>
<feature type="transmembrane region" description="Helical" evidence="19">
    <location>
        <begin position="37"/>
        <end position="56"/>
    </location>
</feature>
<keyword evidence="7 19" id="KW-1133">Transmembrane helix</keyword>
<keyword evidence="21" id="KW-1185">Reference proteome</keyword>
<feature type="transmembrane region" description="Helical" evidence="19">
    <location>
        <begin position="188"/>
        <end position="207"/>
    </location>
</feature>
<comment type="catalytic activity">
    <reaction evidence="13">
        <text>L-cysteine(out) + L-arginine(in) = L-cysteine(in) + L-arginine(out)</text>
        <dbReference type="Rhea" id="RHEA:71071"/>
        <dbReference type="ChEBI" id="CHEBI:32682"/>
        <dbReference type="ChEBI" id="CHEBI:35235"/>
    </reaction>
    <physiologicalReaction direction="left-to-right" evidence="13">
        <dbReference type="Rhea" id="RHEA:71072"/>
    </physiologicalReaction>
</comment>
<comment type="catalytic activity">
    <reaction evidence="18">
        <text>L-phenylalanine(out) + L-arginine(in) = L-phenylalanine(in) + L-arginine(out)</text>
        <dbReference type="Rhea" id="RHEA:71067"/>
        <dbReference type="ChEBI" id="CHEBI:32682"/>
        <dbReference type="ChEBI" id="CHEBI:58095"/>
    </reaction>
    <physiologicalReaction direction="left-to-right" evidence="18">
        <dbReference type="Rhea" id="RHEA:71068"/>
    </physiologicalReaction>
</comment>
<dbReference type="Proteomes" id="UP001159428">
    <property type="component" value="Unassembled WGS sequence"/>
</dbReference>
<evidence type="ECO:0000313" key="20">
    <source>
        <dbReference type="EMBL" id="CAH3119678.1"/>
    </source>
</evidence>
<evidence type="ECO:0000256" key="18">
    <source>
        <dbReference type="ARBA" id="ARBA00093193"/>
    </source>
</evidence>
<evidence type="ECO:0000256" key="10">
    <source>
        <dbReference type="ARBA" id="ARBA00051323"/>
    </source>
</evidence>
<evidence type="ECO:0000256" key="17">
    <source>
        <dbReference type="ARBA" id="ARBA00083296"/>
    </source>
</evidence>
<evidence type="ECO:0000256" key="3">
    <source>
        <dbReference type="ARBA" id="ARBA00022448"/>
    </source>
</evidence>
<dbReference type="AlphaFoldDB" id="A0AAU9WMW2"/>
<accession>A0AAU9WMW2</accession>
<dbReference type="PANTHER" id="PTHR11785:SF512">
    <property type="entry name" value="SOBREMESA, ISOFORM B"/>
    <property type="match status" value="1"/>
</dbReference>
<feature type="transmembrane region" description="Helical" evidence="19">
    <location>
        <begin position="421"/>
        <end position="441"/>
    </location>
</feature>
<dbReference type="InterPro" id="IPR050598">
    <property type="entry name" value="AminoAcid_Transporter"/>
</dbReference>
<feature type="transmembrane region" description="Helical" evidence="19">
    <location>
        <begin position="447"/>
        <end position="466"/>
    </location>
</feature>
<dbReference type="GO" id="GO:0015179">
    <property type="term" value="F:L-amino acid transmembrane transporter activity"/>
    <property type="evidence" value="ECO:0007669"/>
    <property type="project" value="TreeGrafter"/>
</dbReference>
<feature type="transmembrane region" description="Helical" evidence="19">
    <location>
        <begin position="163"/>
        <end position="182"/>
    </location>
</feature>
<comment type="catalytic activity">
    <reaction evidence="11">
        <text>L-cystine(out) + L-arginine(in) = L-cystine(in) + L-arginine(out)</text>
        <dbReference type="Rhea" id="RHEA:71075"/>
        <dbReference type="ChEBI" id="CHEBI:32682"/>
        <dbReference type="ChEBI" id="CHEBI:35491"/>
    </reaction>
    <physiologicalReaction direction="left-to-right" evidence="11">
        <dbReference type="Rhea" id="RHEA:71076"/>
    </physiologicalReaction>
</comment>
<dbReference type="PANTHER" id="PTHR11785">
    <property type="entry name" value="AMINO ACID TRANSPORTER"/>
    <property type="match status" value="1"/>
</dbReference>
<feature type="transmembrane region" description="Helical" evidence="19">
    <location>
        <begin position="360"/>
        <end position="377"/>
    </location>
</feature>
<evidence type="ECO:0000256" key="8">
    <source>
        <dbReference type="ARBA" id="ARBA00023136"/>
    </source>
</evidence>
<dbReference type="GO" id="GO:0016324">
    <property type="term" value="C:apical plasma membrane"/>
    <property type="evidence" value="ECO:0007669"/>
    <property type="project" value="UniProtKB-SubCell"/>
</dbReference>
<comment type="catalytic activity">
    <reaction evidence="14">
        <text>L-leucine(out) + L-arginine(in) = L-leucine(in) + L-arginine(out)</text>
        <dbReference type="Rhea" id="RHEA:71059"/>
        <dbReference type="ChEBI" id="CHEBI:32682"/>
        <dbReference type="ChEBI" id="CHEBI:57427"/>
    </reaction>
    <physiologicalReaction direction="left-to-right" evidence="14">
        <dbReference type="Rhea" id="RHEA:71060"/>
    </physiologicalReaction>
</comment>
<comment type="subcellular location">
    <subcellularLocation>
        <location evidence="1">Apical cell membrane</location>
        <topology evidence="1">Multi-pass membrane protein</topology>
    </subcellularLocation>
</comment>
<feature type="transmembrane region" description="Helical" evidence="19">
    <location>
        <begin position="264"/>
        <end position="287"/>
    </location>
</feature>
<evidence type="ECO:0000256" key="6">
    <source>
        <dbReference type="ARBA" id="ARBA00022692"/>
    </source>
</evidence>
<dbReference type="Pfam" id="PF13520">
    <property type="entry name" value="AA_permease_2"/>
    <property type="match status" value="1"/>
</dbReference>
<evidence type="ECO:0000256" key="2">
    <source>
        <dbReference type="ARBA" id="ARBA00009523"/>
    </source>
</evidence>
<organism evidence="20 21">
    <name type="scientific">Pocillopora meandrina</name>
    <dbReference type="NCBI Taxonomy" id="46732"/>
    <lineage>
        <taxon>Eukaryota</taxon>
        <taxon>Metazoa</taxon>
        <taxon>Cnidaria</taxon>
        <taxon>Anthozoa</taxon>
        <taxon>Hexacorallia</taxon>
        <taxon>Scleractinia</taxon>
        <taxon>Astrocoeniina</taxon>
        <taxon>Pocilloporidae</taxon>
        <taxon>Pocillopora</taxon>
    </lineage>
</organism>
<reference evidence="20 21" key="1">
    <citation type="submission" date="2022-05" db="EMBL/GenBank/DDBJ databases">
        <authorList>
            <consortium name="Genoscope - CEA"/>
            <person name="William W."/>
        </authorList>
    </citation>
    <scope>NUCLEOTIDE SEQUENCE [LARGE SCALE GENOMIC DNA]</scope>
</reference>
<keyword evidence="8 19" id="KW-0472">Membrane</keyword>
<evidence type="ECO:0000256" key="19">
    <source>
        <dbReference type="SAM" id="Phobius"/>
    </source>
</evidence>
<evidence type="ECO:0000256" key="14">
    <source>
        <dbReference type="ARBA" id="ARBA00052732"/>
    </source>
</evidence>
<proteinExistence type="inferred from homology"/>
<name>A0AAU9WMW2_9CNID</name>
<feature type="transmembrane region" description="Helical" evidence="19">
    <location>
        <begin position="389"/>
        <end position="409"/>
    </location>
</feature>
<evidence type="ECO:0000256" key="16">
    <source>
        <dbReference type="ARBA" id="ARBA00079910"/>
    </source>
</evidence>
<feature type="transmembrane region" description="Helical" evidence="19">
    <location>
        <begin position="62"/>
        <end position="85"/>
    </location>
</feature>
<protein>
    <recommendedName>
        <fullName evidence="15">b(0,+)-type amino acid transporter 1</fullName>
    </recommendedName>
    <alternativeName>
        <fullName evidence="16">Glycoprotein-associated amino acid transporter b0,+AT1</fullName>
    </alternativeName>
    <alternativeName>
        <fullName evidence="17">Solute carrier family 7 member 9</fullName>
    </alternativeName>
</protein>
<sequence>MASSESAENLLAGYDDQENEPYEEIPQENPISLKRSLGIPGGTAFLIGTIIGSGIFATPKWVLFYVGSVGMSLVMWAFCGVISLLGALCYCELGTLIPKSGGEYQYLLKAYGPLPAFLYAWMSVLFLNPASQIMVLLVFGAYTVEAFLPGCRNREEYVPLIKLLAAAALVVITFVNCASLKWAVRIQIFFTAAKMIAIFMLVFTGIVRLTQGYTNAFENAFNGTRPEIGKFAFAFYNGLFSYNGWNQLNYVIEEIKNPERNLPLSIFIGIPLVIVCYLLVIIGYLTVLTPQEFLTTDAVAVTLANRLYGVMAWSIPILVSCSTFGSANGSAFSGGRLAFAAAREGHLPHFLAMIHTKRRTPLPGLIFSSIISFVMIIPDSSSFEVLLSYMGFFNWFGYLLSISSIIWLRYKEPEVRRPFKVWFGVPIFMVMVSLYLVIAPFYETPLQSFYCVLFVLAAIPFYLAFVRYEVIPRCFLLFFNRVTYKLQTICDVALPVEEGDIEASSSLMSQLSE</sequence>